<dbReference type="InterPro" id="IPR001173">
    <property type="entry name" value="Glyco_trans_2-like"/>
</dbReference>
<dbReference type="SUPFAM" id="SSF53448">
    <property type="entry name" value="Nucleotide-diphospho-sugar transferases"/>
    <property type="match status" value="1"/>
</dbReference>
<dbReference type="PANTHER" id="PTHR22916:SF3">
    <property type="entry name" value="UDP-GLCNAC:BETAGAL BETA-1,3-N-ACETYLGLUCOSAMINYLTRANSFERASE-LIKE PROTEIN 1"/>
    <property type="match status" value="1"/>
</dbReference>
<dbReference type="PANTHER" id="PTHR22916">
    <property type="entry name" value="GLYCOSYLTRANSFERASE"/>
    <property type="match status" value="1"/>
</dbReference>
<dbReference type="EMBL" id="JAANNP010000001">
    <property type="protein sequence ID" value="NHC12726.1"/>
    <property type="molecule type" value="Genomic_DNA"/>
</dbReference>
<protein>
    <submittedName>
        <fullName evidence="2">Glycosyltransferase</fullName>
    </submittedName>
</protein>
<gene>
    <name evidence="2" type="ORF">G9H71_02895</name>
</gene>
<dbReference type="Pfam" id="PF13489">
    <property type="entry name" value="Methyltransf_23"/>
    <property type="match status" value="1"/>
</dbReference>
<evidence type="ECO:0000259" key="1">
    <source>
        <dbReference type="Pfam" id="PF00535"/>
    </source>
</evidence>
<organism evidence="2 3">
    <name type="scientific">Motilibacter deserti</name>
    <dbReference type="NCBI Taxonomy" id="2714956"/>
    <lineage>
        <taxon>Bacteria</taxon>
        <taxon>Bacillati</taxon>
        <taxon>Actinomycetota</taxon>
        <taxon>Actinomycetes</taxon>
        <taxon>Motilibacterales</taxon>
        <taxon>Motilibacteraceae</taxon>
        <taxon>Motilibacter</taxon>
    </lineage>
</organism>
<dbReference type="InterPro" id="IPR029044">
    <property type="entry name" value="Nucleotide-diphossugar_trans"/>
</dbReference>
<evidence type="ECO:0000313" key="2">
    <source>
        <dbReference type="EMBL" id="NHC12726.1"/>
    </source>
</evidence>
<proteinExistence type="predicted"/>
<accession>A0ABX0GRJ1</accession>
<dbReference type="Gene3D" id="3.40.50.150">
    <property type="entry name" value="Vaccinia Virus protein VP39"/>
    <property type="match status" value="1"/>
</dbReference>
<dbReference type="SUPFAM" id="SSF53335">
    <property type="entry name" value="S-adenosyl-L-methionine-dependent methyltransferases"/>
    <property type="match status" value="1"/>
</dbReference>
<sequence>MSTVPLVSVVMIFHDPGPYFAAAIESVLDQTLADLELVLVDDGSSDTSPQTARSYVERHPGRVRLVEHAGRANLGMSASRNAGAAAARGELLAFLDADDVWDPGHLEAEVALLAASPGADMVCGRALLWHSWRSAGPGTQLRGQVPSADVPTPLPFAPGTVVAPPRLLAAVLRRPEVRTPICSLLVRTEAFRAVGGSEPEFRGMFEDQVLLAKLQLRYAAVVSGGLTARYRRHAASATSAGAAAGDYELRPGTARARFLRWLQRRVADECGPGELADAVAAALAPVEAAALPVPPAVRARQVVRQRVPAPVREQARRVVRPRRPGLVRLGSLRSTEPLSRWFGYDRGRAGAPGQPVDRVYIERFLEESALDVRGRVLEVGDSSYTRRFGGERVQRADVLHVEAGNPEATFVADLTDAPELPTGAFDCVVLTQTLHLIYDMRAAVRTLHRVLAPGGTLLLTVPGITPLAADRWAQDWCWSLTPLAARRLFGDEFGPGLVEVRSWGNVLTAVAGIEGMAASELRPEQIDHVDPQYPVIVGVRAFKAAGPAA</sequence>
<name>A0ABX0GRJ1_9ACTN</name>
<dbReference type="Gene3D" id="3.90.550.10">
    <property type="entry name" value="Spore Coat Polysaccharide Biosynthesis Protein SpsA, Chain A"/>
    <property type="match status" value="1"/>
</dbReference>
<evidence type="ECO:0000313" key="3">
    <source>
        <dbReference type="Proteomes" id="UP000800981"/>
    </source>
</evidence>
<dbReference type="CDD" id="cd02440">
    <property type="entry name" value="AdoMet_MTases"/>
    <property type="match status" value="1"/>
</dbReference>
<dbReference type="RefSeq" id="WP_166277519.1">
    <property type="nucleotide sequence ID" value="NZ_JAANNP010000001.1"/>
</dbReference>
<feature type="domain" description="Glycosyltransferase 2-like" evidence="1">
    <location>
        <begin position="8"/>
        <end position="125"/>
    </location>
</feature>
<dbReference type="Pfam" id="PF00535">
    <property type="entry name" value="Glycos_transf_2"/>
    <property type="match status" value="1"/>
</dbReference>
<comment type="caution">
    <text evidence="2">The sequence shown here is derived from an EMBL/GenBank/DDBJ whole genome shotgun (WGS) entry which is preliminary data.</text>
</comment>
<reference evidence="2 3" key="1">
    <citation type="submission" date="2020-03" db="EMBL/GenBank/DDBJ databases">
        <title>Two novel Motilibacter sp.</title>
        <authorList>
            <person name="Liu S."/>
        </authorList>
    </citation>
    <scope>NUCLEOTIDE SEQUENCE [LARGE SCALE GENOMIC DNA]</scope>
    <source>
        <strain evidence="2 3">E257</strain>
    </source>
</reference>
<dbReference type="Proteomes" id="UP000800981">
    <property type="component" value="Unassembled WGS sequence"/>
</dbReference>
<dbReference type="InterPro" id="IPR029063">
    <property type="entry name" value="SAM-dependent_MTases_sf"/>
</dbReference>
<keyword evidence="3" id="KW-1185">Reference proteome</keyword>
<dbReference type="CDD" id="cd00761">
    <property type="entry name" value="Glyco_tranf_GTA_type"/>
    <property type="match status" value="1"/>
</dbReference>